<evidence type="ECO:0000256" key="2">
    <source>
        <dbReference type="SAM" id="Phobius"/>
    </source>
</evidence>
<gene>
    <name evidence="3" type="ORF">UFOPK3268_00079</name>
    <name evidence="4" type="ORF">UFOPK3752_00285</name>
    <name evidence="5" type="ORF">UFOPK4150_02271</name>
</gene>
<keyword evidence="2" id="KW-0812">Transmembrane</keyword>
<evidence type="ECO:0000313" key="3">
    <source>
        <dbReference type="EMBL" id="CAB4846084.1"/>
    </source>
</evidence>
<dbReference type="Pfam" id="PF20444">
    <property type="entry name" value="DUF6703"/>
    <property type="match status" value="1"/>
</dbReference>
<organism evidence="3">
    <name type="scientific">freshwater metagenome</name>
    <dbReference type="NCBI Taxonomy" id="449393"/>
    <lineage>
        <taxon>unclassified sequences</taxon>
        <taxon>metagenomes</taxon>
        <taxon>ecological metagenomes</taxon>
    </lineage>
</organism>
<reference evidence="3" key="1">
    <citation type="submission" date="2020-05" db="EMBL/GenBank/DDBJ databases">
        <authorList>
            <person name="Chiriac C."/>
            <person name="Salcher M."/>
            <person name="Ghai R."/>
            <person name="Kavagutti S V."/>
        </authorList>
    </citation>
    <scope>NUCLEOTIDE SEQUENCE</scope>
</reference>
<dbReference type="InterPro" id="IPR046549">
    <property type="entry name" value="DUF6703"/>
</dbReference>
<dbReference type="EMBL" id="CAFBND010000007">
    <property type="protein sequence ID" value="CAB4928702.1"/>
    <property type="molecule type" value="Genomic_DNA"/>
</dbReference>
<feature type="compositionally biased region" description="Basic residues" evidence="1">
    <location>
        <begin position="1"/>
        <end position="13"/>
    </location>
</feature>
<feature type="transmembrane region" description="Helical" evidence="2">
    <location>
        <begin position="84"/>
        <end position="103"/>
    </location>
</feature>
<evidence type="ECO:0000313" key="5">
    <source>
        <dbReference type="EMBL" id="CAB5040042.1"/>
    </source>
</evidence>
<sequence length="133" mass="14367">MPKSKRHPARRPQQRSPRTDHRPSATGRSGAATSRAPATGWRAALERRSAGPLIILHRLPSWLVPVLLAILLVAGLALPRPAQILLLVPGVFLAWLLSLSWPITSASGRLMRLFVVALLFAATVLKSTGTFGD</sequence>
<evidence type="ECO:0000256" key="1">
    <source>
        <dbReference type="SAM" id="MobiDB-lite"/>
    </source>
</evidence>
<dbReference type="AlphaFoldDB" id="A0A6J7BMA1"/>
<keyword evidence="2" id="KW-1133">Transmembrane helix</keyword>
<dbReference type="EMBL" id="CAFBIZ010000005">
    <property type="protein sequence ID" value="CAB4846084.1"/>
    <property type="molecule type" value="Genomic_DNA"/>
</dbReference>
<proteinExistence type="predicted"/>
<evidence type="ECO:0000313" key="4">
    <source>
        <dbReference type="EMBL" id="CAB4928702.1"/>
    </source>
</evidence>
<feature type="transmembrane region" description="Helical" evidence="2">
    <location>
        <begin position="110"/>
        <end position="129"/>
    </location>
</feature>
<feature type="transmembrane region" description="Helical" evidence="2">
    <location>
        <begin position="59"/>
        <end position="78"/>
    </location>
</feature>
<dbReference type="EMBL" id="CAFBPU010000073">
    <property type="protein sequence ID" value="CAB5040042.1"/>
    <property type="molecule type" value="Genomic_DNA"/>
</dbReference>
<keyword evidence="2" id="KW-0472">Membrane</keyword>
<feature type="region of interest" description="Disordered" evidence="1">
    <location>
        <begin position="1"/>
        <end position="39"/>
    </location>
</feature>
<protein>
    <submittedName>
        <fullName evidence="3">Unannotated protein</fullName>
    </submittedName>
</protein>
<name>A0A6J7BMA1_9ZZZZ</name>
<accession>A0A6J7BMA1</accession>